<keyword evidence="3" id="KW-1185">Reference proteome</keyword>
<feature type="signal peptide" evidence="1">
    <location>
        <begin position="1"/>
        <end position="25"/>
    </location>
</feature>
<evidence type="ECO:0000313" key="3">
    <source>
        <dbReference type="Proteomes" id="UP000238949"/>
    </source>
</evidence>
<feature type="chain" id="PRO_5015652858" evidence="1">
    <location>
        <begin position="26"/>
        <end position="460"/>
    </location>
</feature>
<dbReference type="PROSITE" id="PS51257">
    <property type="entry name" value="PROKAR_LIPOPROTEIN"/>
    <property type="match status" value="1"/>
</dbReference>
<dbReference type="OrthoDB" id="5758965at2"/>
<name>A0A2S9VBR4_9ALTE</name>
<protein>
    <submittedName>
        <fullName evidence="2">DUF4397 domain-containing protein</fullName>
    </submittedName>
</protein>
<accession>A0A2S9VBR4</accession>
<proteinExistence type="predicted"/>
<dbReference type="RefSeq" id="WP_105934285.1">
    <property type="nucleotide sequence ID" value="NZ_PVNP01000080.1"/>
</dbReference>
<gene>
    <name evidence="2" type="ORF">C6Y40_08865</name>
</gene>
<evidence type="ECO:0000313" key="2">
    <source>
        <dbReference type="EMBL" id="PRO73921.1"/>
    </source>
</evidence>
<dbReference type="AlphaFoldDB" id="A0A2S9VBR4"/>
<dbReference type="Proteomes" id="UP000238949">
    <property type="component" value="Unassembled WGS sequence"/>
</dbReference>
<sequence length="460" mass="51393">MFTHFKIIMRLAMAALLTVLLTACGGSGSSTNSDYDEAYLHFYNGSPNGATVYMREVDGSDLGYAQFGDASALISGEKGDLELEFYRIDSDDQEVVIDTITVTLKTSYKTLVVLSGDFEAPVFDTYEYFRESLEDHFRLMATSTMFDSTTTFDLYMSDSGDPFEAANYLGTITSGELTEYTYWDGDDDSDDFNEDEYTIYLTEPGSDEVIFETPTLSLAYNTEYVLITRDLSGAIQNGMALDVLLNSTTVYEVTDVDATSQYRIYNSLNIDSPVTVTFTGDNEAQAISVELAPGEVGEFTEVEYGDYRITASIADNSLTTMNNKLITLNQSESKAIVLYQNESSLASLSFVESSASQAYDKTINYVNLVDDYADVDFYMVRHDETIDTAEYSTQHIGFAETNSDVVPADYYEVIAVHEDSNEEQYLLFRYPLYGFNETKNYFISVEPAETSSGYEIKIVN</sequence>
<comment type="caution">
    <text evidence="2">The sequence shown here is derived from an EMBL/GenBank/DDBJ whole genome shotgun (WGS) entry which is preliminary data.</text>
</comment>
<reference evidence="3" key="1">
    <citation type="journal article" date="2020" name="Int. J. Syst. Evol. Microbiol.">
        <title>Alteromonas alba sp. nov., a marine bacterium isolated from the seawater of the West Pacific Ocean.</title>
        <authorList>
            <person name="Sun C."/>
            <person name="Wu Y.-H."/>
            <person name="Xamxidin M."/>
            <person name="Cheng H."/>
            <person name="Xu X.-W."/>
        </authorList>
    </citation>
    <scope>NUCLEOTIDE SEQUENCE [LARGE SCALE GENOMIC DNA]</scope>
    <source>
        <strain evidence="3">190</strain>
    </source>
</reference>
<keyword evidence="1" id="KW-0732">Signal</keyword>
<evidence type="ECO:0000256" key="1">
    <source>
        <dbReference type="SAM" id="SignalP"/>
    </source>
</evidence>
<dbReference type="EMBL" id="PVNP01000080">
    <property type="protein sequence ID" value="PRO73921.1"/>
    <property type="molecule type" value="Genomic_DNA"/>
</dbReference>
<organism evidence="2 3">
    <name type="scientific">Alteromonas alba</name>
    <dbReference type="NCBI Taxonomy" id="2079529"/>
    <lineage>
        <taxon>Bacteria</taxon>
        <taxon>Pseudomonadati</taxon>
        <taxon>Pseudomonadota</taxon>
        <taxon>Gammaproteobacteria</taxon>
        <taxon>Alteromonadales</taxon>
        <taxon>Alteromonadaceae</taxon>
        <taxon>Alteromonas/Salinimonas group</taxon>
        <taxon>Alteromonas</taxon>
    </lineage>
</organism>